<dbReference type="InterPro" id="IPR016419">
    <property type="entry name" value="Prepilin_Pept-dep_B_prd"/>
</dbReference>
<dbReference type="Pfam" id="PF07963">
    <property type="entry name" value="N_methyl"/>
    <property type="match status" value="1"/>
</dbReference>
<dbReference type="OrthoDB" id="5865913at2"/>
<evidence type="ECO:0000256" key="1">
    <source>
        <dbReference type="SAM" id="Phobius"/>
    </source>
</evidence>
<organism evidence="2 3">
    <name type="scientific">Vibrio mimicus</name>
    <dbReference type="NCBI Taxonomy" id="674"/>
    <lineage>
        <taxon>Bacteria</taxon>
        <taxon>Pseudomonadati</taxon>
        <taxon>Pseudomonadota</taxon>
        <taxon>Gammaproteobacteria</taxon>
        <taxon>Vibrionales</taxon>
        <taxon>Vibrionaceae</taxon>
        <taxon>Vibrio</taxon>
    </lineage>
</organism>
<protein>
    <submittedName>
        <fullName evidence="2">Pilus assembly protein PilW</fullName>
    </submittedName>
</protein>
<dbReference type="PIRSF" id="PIRSF004525">
    <property type="entry name" value="Pilin_peptidase-dep_B_prd"/>
    <property type="match status" value="1"/>
</dbReference>
<feature type="transmembrane region" description="Helical" evidence="1">
    <location>
        <begin position="12"/>
        <end position="35"/>
    </location>
</feature>
<reference evidence="2" key="1">
    <citation type="submission" date="2017-12" db="EMBL/GenBank/DDBJ databases">
        <title>FDA dAtabase for Regulatory Grade micrObial Sequences (FDA-ARGOS): Supporting development and validation of Infectious Disease Dx tests.</title>
        <authorList>
            <person name="Hoffmann M."/>
            <person name="Allard M."/>
            <person name="Evans P."/>
            <person name="Brown E."/>
            <person name="Tallon L.J."/>
            <person name="Sadzewicz L."/>
            <person name="Sengamalay N."/>
            <person name="Ott S."/>
            <person name="Godinez A."/>
            <person name="Nagaraj S."/>
            <person name="Vavikolanu K."/>
            <person name="Aluvathingal J."/>
            <person name="Nadendla S."/>
            <person name="Hobson J."/>
            <person name="Sichtig H."/>
        </authorList>
    </citation>
    <scope>NUCLEOTIDE SEQUENCE [LARGE SCALE GENOMIC DNA]</scope>
    <source>
        <strain evidence="2">FDAARGOS_113</strain>
    </source>
</reference>
<dbReference type="RefSeq" id="WP_001208095.1">
    <property type="nucleotide sequence ID" value="NZ_CAWMSS010000001.1"/>
</dbReference>
<dbReference type="EMBL" id="LOSJ02000002">
    <property type="protein sequence ID" value="PNM57715.1"/>
    <property type="molecule type" value="Genomic_DNA"/>
</dbReference>
<dbReference type="Proteomes" id="UP000053748">
    <property type="component" value="Unassembled WGS sequence"/>
</dbReference>
<keyword evidence="1" id="KW-1133">Transmembrane helix</keyword>
<evidence type="ECO:0000313" key="3">
    <source>
        <dbReference type="Proteomes" id="UP000053748"/>
    </source>
</evidence>
<gene>
    <name evidence="2" type="ORF">AL544_017545</name>
</gene>
<keyword evidence="1" id="KW-0472">Membrane</keyword>
<name>A0A2J9V1T1_VIBMI</name>
<proteinExistence type="predicted"/>
<evidence type="ECO:0000313" key="2">
    <source>
        <dbReference type="EMBL" id="PNM57715.1"/>
    </source>
</evidence>
<keyword evidence="1" id="KW-0812">Transmembrane</keyword>
<comment type="caution">
    <text evidence="2">The sequence shown here is derived from an EMBL/GenBank/DDBJ whole genome shotgun (WGS) entry which is preliminary data.</text>
</comment>
<accession>A0A2J9V1T1</accession>
<dbReference type="InterPro" id="IPR012902">
    <property type="entry name" value="N_methyl_site"/>
</dbReference>
<sequence>MALRSAHQQGNTLIEFMIAALVGAMALAIVGTVFLSNQKAAAQRSKEIMLLQQMSSVMQQMKEDIQRAGFDDMGTNSLKLSGATGIIYQQPDRLGYVYRQSAAVSASSTVYKFDDGMLKYCQKDSASPQTIVAAASTCFDLFDPNQIEVTQFGIAQSQLFGASVESAFISISMAAKLKNDPSISHAMSLQVQQRNWQ</sequence>
<dbReference type="AlphaFoldDB" id="A0A2J9V1T1"/>
<keyword evidence="3" id="KW-1185">Reference proteome</keyword>